<organism evidence="1 2">
    <name type="scientific">Bacillus spongiae</name>
    <dbReference type="NCBI Taxonomy" id="2683610"/>
    <lineage>
        <taxon>Bacteria</taxon>
        <taxon>Bacillati</taxon>
        <taxon>Bacillota</taxon>
        <taxon>Bacilli</taxon>
        <taxon>Bacillales</taxon>
        <taxon>Bacillaceae</taxon>
        <taxon>Bacillus</taxon>
    </lineage>
</organism>
<dbReference type="RefSeq" id="WP_336587041.1">
    <property type="nucleotide sequence ID" value="NZ_JBBAXC010000008.1"/>
</dbReference>
<protein>
    <submittedName>
        <fullName evidence="1">DUF6470 family protein</fullName>
    </submittedName>
</protein>
<name>A0ABU8HEJ7_9BACI</name>
<dbReference type="EMBL" id="JBBAXC010000008">
    <property type="protein sequence ID" value="MEI5907603.1"/>
    <property type="molecule type" value="Genomic_DNA"/>
</dbReference>
<evidence type="ECO:0000313" key="1">
    <source>
        <dbReference type="EMBL" id="MEI5907603.1"/>
    </source>
</evidence>
<sequence length="196" mass="22243">MQLPQIRIQSEQAIIQLNIEPPQQSIQQPKAKLDIQQPKPELSINTTPSQLTIDQTLAWEALNQKSSLRFGEEIADKGYEAWLSGLARATAEGEELLKIENGGNAISSISKRNSEGPELHFNIGWIPPFGSVKLQYEPSKVEIDWKVNRPINKTEIEEPIINYEPGNTTISMKQYQSVTIDFEHLKYVGIQYEQEI</sequence>
<accession>A0ABU8HEJ7</accession>
<dbReference type="InterPro" id="IPR045527">
    <property type="entry name" value="DUF6470"/>
</dbReference>
<dbReference type="Proteomes" id="UP001312865">
    <property type="component" value="Unassembled WGS sequence"/>
</dbReference>
<keyword evidence="2" id="KW-1185">Reference proteome</keyword>
<gene>
    <name evidence="1" type="ORF">WAK64_11105</name>
</gene>
<reference evidence="1 2" key="1">
    <citation type="journal article" date="2018" name="J. Microbiol.">
        <title>Bacillus spongiae sp. nov., isolated from sponge of Jeju Island.</title>
        <authorList>
            <person name="Lee G.E."/>
            <person name="Im W.T."/>
            <person name="Park J.S."/>
        </authorList>
    </citation>
    <scope>NUCLEOTIDE SEQUENCE [LARGE SCALE GENOMIC DNA]</scope>
    <source>
        <strain evidence="1 2">135PIL107-10</strain>
    </source>
</reference>
<comment type="caution">
    <text evidence="1">The sequence shown here is derived from an EMBL/GenBank/DDBJ whole genome shotgun (WGS) entry which is preliminary data.</text>
</comment>
<proteinExistence type="predicted"/>
<dbReference type="Pfam" id="PF20074">
    <property type="entry name" value="DUF6470"/>
    <property type="match status" value="1"/>
</dbReference>
<evidence type="ECO:0000313" key="2">
    <source>
        <dbReference type="Proteomes" id="UP001312865"/>
    </source>
</evidence>